<keyword evidence="4" id="KW-0378">Hydrolase</keyword>
<dbReference type="InterPro" id="IPR006166">
    <property type="entry name" value="ERCC4_domain"/>
</dbReference>
<dbReference type="GO" id="GO:0000400">
    <property type="term" value="F:four-way junction DNA binding"/>
    <property type="evidence" value="ECO:0007669"/>
    <property type="project" value="TreeGrafter"/>
</dbReference>
<feature type="region of interest" description="Disordered" evidence="8">
    <location>
        <begin position="1193"/>
        <end position="1214"/>
    </location>
</feature>
<dbReference type="InterPro" id="IPR011545">
    <property type="entry name" value="DEAD/DEAH_box_helicase_dom"/>
</dbReference>
<feature type="region of interest" description="Disordered" evidence="8">
    <location>
        <begin position="1"/>
        <end position="48"/>
    </location>
</feature>
<evidence type="ECO:0000256" key="1">
    <source>
        <dbReference type="ARBA" id="ARBA00004123"/>
    </source>
</evidence>
<feature type="compositionally biased region" description="Polar residues" evidence="8">
    <location>
        <begin position="1362"/>
        <end position="1372"/>
    </location>
</feature>
<comment type="subcellular location">
    <subcellularLocation>
        <location evidence="1">Nucleus</location>
    </subcellularLocation>
</comment>
<dbReference type="CDD" id="cd18033">
    <property type="entry name" value="DEXDc_FANCM"/>
    <property type="match status" value="1"/>
</dbReference>
<dbReference type="SMART" id="SM00891">
    <property type="entry name" value="ERCC4"/>
    <property type="match status" value="1"/>
</dbReference>
<dbReference type="Gene3D" id="3.40.50.10130">
    <property type="match status" value="1"/>
</dbReference>
<feature type="compositionally biased region" description="Acidic residues" evidence="8">
    <location>
        <begin position="1201"/>
        <end position="1210"/>
    </location>
</feature>
<keyword evidence="7" id="KW-0539">Nucleus</keyword>
<dbReference type="FunFam" id="3.40.50.10130:FF:000004">
    <property type="entry name" value="Fanconi anemia, complementation group M"/>
    <property type="match status" value="1"/>
</dbReference>
<feature type="region of interest" description="Disordered" evidence="8">
    <location>
        <begin position="829"/>
        <end position="868"/>
    </location>
</feature>
<dbReference type="GO" id="GO:0043138">
    <property type="term" value="F:3'-5' DNA helicase activity"/>
    <property type="evidence" value="ECO:0007669"/>
    <property type="project" value="InterPro"/>
</dbReference>
<evidence type="ECO:0000256" key="8">
    <source>
        <dbReference type="SAM" id="MobiDB-lite"/>
    </source>
</evidence>
<dbReference type="InterPro" id="IPR027417">
    <property type="entry name" value="P-loop_NTPase"/>
</dbReference>
<protein>
    <submittedName>
        <fullName evidence="11">Fanconi anemia group M protein</fullName>
    </submittedName>
</protein>
<dbReference type="CDD" id="cd18801">
    <property type="entry name" value="SF2_C_FANCM_Hef"/>
    <property type="match status" value="1"/>
</dbReference>
<dbReference type="Pfam" id="PF00270">
    <property type="entry name" value="DEAD"/>
    <property type="match status" value="1"/>
</dbReference>
<dbReference type="InterPro" id="IPR031879">
    <property type="entry name" value="FANCM-MHF-bd"/>
</dbReference>
<dbReference type="Proteomes" id="UP000006813">
    <property type="component" value="Unassembled WGS sequence"/>
</dbReference>
<accession>G5BUQ8</accession>
<dbReference type="InterPro" id="IPR047418">
    <property type="entry name" value="XPF_nuclease_FANCM"/>
</dbReference>
<dbReference type="eggNOG" id="KOG0442">
    <property type="taxonomic scope" value="Eukaryota"/>
</dbReference>
<feature type="domain" description="Helicase C-terminal" evidence="10">
    <location>
        <begin position="423"/>
        <end position="598"/>
    </location>
</feature>
<dbReference type="GO" id="GO:0005524">
    <property type="term" value="F:ATP binding"/>
    <property type="evidence" value="ECO:0007669"/>
    <property type="project" value="UniProtKB-KW"/>
</dbReference>
<dbReference type="STRING" id="10181.G5BUQ8"/>
<dbReference type="Gene3D" id="1.10.150.20">
    <property type="entry name" value="5' to 3' exonuclease, C-terminal subdomain"/>
    <property type="match status" value="1"/>
</dbReference>
<evidence type="ECO:0000313" key="11">
    <source>
        <dbReference type="EMBL" id="EHB13019.1"/>
    </source>
</evidence>
<evidence type="ECO:0000259" key="9">
    <source>
        <dbReference type="PROSITE" id="PS51192"/>
    </source>
</evidence>
<keyword evidence="3" id="KW-0547">Nucleotide-binding</keyword>
<dbReference type="GO" id="GO:0009378">
    <property type="term" value="F:four-way junction helicase activity"/>
    <property type="evidence" value="ECO:0007669"/>
    <property type="project" value="TreeGrafter"/>
</dbReference>
<dbReference type="InterPro" id="IPR044749">
    <property type="entry name" value="FANCM_DEXDc"/>
</dbReference>
<dbReference type="PROSITE" id="PS51192">
    <property type="entry name" value="HELICASE_ATP_BIND_1"/>
    <property type="match status" value="1"/>
</dbReference>
<gene>
    <name evidence="11" type="ORF">GW7_10415</name>
</gene>
<feature type="region of interest" description="Disordered" evidence="8">
    <location>
        <begin position="1332"/>
        <end position="1378"/>
    </location>
</feature>
<dbReference type="InParanoid" id="G5BUQ8"/>
<dbReference type="InterPro" id="IPR011335">
    <property type="entry name" value="Restrct_endonuc-II-like"/>
</dbReference>
<feature type="compositionally biased region" description="Polar residues" evidence="8">
    <location>
        <begin position="1"/>
        <end position="12"/>
    </location>
</feature>
<dbReference type="Pfam" id="PF16783">
    <property type="entry name" value="FANCM-MHF_bd"/>
    <property type="match status" value="1"/>
</dbReference>
<dbReference type="InterPro" id="IPR001650">
    <property type="entry name" value="Helicase_C-like"/>
</dbReference>
<dbReference type="FunFam" id="3.40.50.300:FF:001333">
    <property type="entry name" value="FA complementation group M"/>
    <property type="match status" value="1"/>
</dbReference>
<comment type="similarity">
    <text evidence="2">Belongs to the DEAD box helicase family. DEAH subfamily. FANCM sub-subfamily.</text>
</comment>
<name>G5BUQ8_HETGA</name>
<evidence type="ECO:0000256" key="5">
    <source>
        <dbReference type="ARBA" id="ARBA00022806"/>
    </source>
</evidence>
<dbReference type="InterPro" id="IPR039686">
    <property type="entry name" value="FANCM/Mph1-like_ID"/>
</dbReference>
<sequence>MSGRQRTLFQTWGSSVSRSAGAPGGSSGAERPQGPGSFKPGLPAAAEAQPESDDDVLLVAVYEAEQRQQRQENGGFCTSAGALWIYPTNCPVRDYQLHISRTALFCNTLVCLPTGLGKTFIAAVVMYNFYRWFPSGKVVFMAPTKPLVTQQIEACYQVMGIPQAHMAEMTGSTQAFTRKEIWLSKRVLFLTPQVMVNDLTRGACPAADIKCLVVDEAHKALGNYAYCQVVRELIKYTNHFRILALSATPGSDIKAVQQVITNLLIGQIELRSEDSADILPYSHERRVEKLIVPLGEELAAIQKTYIQASHFYHNFDNEPILESFASPLIHRNVLMRRDISNLTKYQIILARDQFRKNPSPNIVGIQQGIIEGEFAVCISLYHGYELLQQMGMRSLYFFLCGIMDGTKGDKDKTFCYSHPKLKKLEEVVVEHFKSWNAQNSSGKKCDETRVMIFSSFRDSVQEIAEMLLKHKPIIRVMTFVGHASGKSMKGFTQKEQLEVVKQFRDGGYNTLVSTCVGEEGLDIGEVDLIICFDAQRSPIRLIQRMGRTGRKRQGRIVVILAEGREERTYNQSQSNKRSIYKAISGSKQVLHFYQRSPRMVPDDINPELHKMFITHGIYKPEKSSRSVKRKSSLFSCRNGMRQNNSNKDWFLSEEEFKLWNRLYRLRNSDKIKEITLPRVHFPSLQEEENGPIQKPTTGIHELSLGEWRVWQDHPFPTHQVDHSERCHHFVSVMQMIERMRHEEGESNYELEMKSYLQMEDVSSTFSTLGNGYSNPANDIFITHEKSSLTKNINQANSFSMIESDEECAENFKQTHIKPTKIVSLMKTASKETKKDQSEKENNGDTDFLNTGRTSPVEPSFQIDLPDDKKSSDIDGVATTCTVNKKVINQPDVSLTEGQFTNKSINSFAVCFLDSGYGSCSDEKSALSNLFLPFEEELYISRTSDRFHHCHTLTKEVLANVERFLSHSPPPLSRLSDLEFEMTELENLPFLPHTEHLQNCKPTSLMSCSAVDSQQNLELDSLKIINQPSEKSCLFITNNAKTSDEPYLFDRDDKVHNNIKNENLLCNSHVPIHVDPSRNLVDKTNHDDGNNDFPILSTDQNESLLLFEDVDGEFNDDQKNSEIDSPVHAVKKHRVRRSELSSSDESENIPYLQLEDFKNCNRNTRRGIKVQNGQSHQKHVARMFLDDEAELSEEDAKCISSDESDDSENEPDSSMLNFLNDETQLSQAVNDSEMRAIYMKSLHSPLMSNKYKMVHKKHRNINIFSQIPEQDETYLEDSFCVDEEESCKNQSSEEEICVDFNLITEDCFSSESKKYTTRRAVMLKQMKMQQNCARSKKKLSRIILPDDSSEEENSVNDKRESDTVGNSGTIDKNNPQEDPLTLMPAESSVQLKVLSNLVGHALEDPSTPGAHCSNSGSHVAEPHTSLRFAPEEKRTCVLVASREITSGFQVISSLRAVHGFHVEVCPLNGCDYIVSNRMVVERRCQSEMLSAVNKNKLIEQIQHLQSMFERICVIVEKDREKTGDTSRMFRRTKSYDSLLTTLIGAGIRILFSSCQEETADLLKELSLVEQRKNVGIHVPTVVNSGKCEALQFYLSIPNISYIAALNMCHQFSSVKKMANSSPEEISMYAQVTHRKAEEIYRYIHYVFDMQMLPNDLNQDRLKSDT</sequence>
<dbReference type="PANTHER" id="PTHR14025:SF20">
    <property type="entry name" value="FANCONI ANEMIA GROUP M PROTEIN"/>
    <property type="match status" value="1"/>
</dbReference>
<evidence type="ECO:0000313" key="12">
    <source>
        <dbReference type="Proteomes" id="UP000006813"/>
    </source>
</evidence>
<dbReference type="CDD" id="cd12091">
    <property type="entry name" value="FANCM_ID"/>
    <property type="match status" value="1"/>
</dbReference>
<evidence type="ECO:0000256" key="7">
    <source>
        <dbReference type="ARBA" id="ARBA00023242"/>
    </source>
</evidence>
<organism evidence="11 12">
    <name type="scientific">Heterocephalus glaber</name>
    <name type="common">Naked mole rat</name>
    <dbReference type="NCBI Taxonomy" id="10181"/>
    <lineage>
        <taxon>Eukaryota</taxon>
        <taxon>Metazoa</taxon>
        <taxon>Chordata</taxon>
        <taxon>Craniata</taxon>
        <taxon>Vertebrata</taxon>
        <taxon>Euteleostomi</taxon>
        <taxon>Mammalia</taxon>
        <taxon>Eutheria</taxon>
        <taxon>Euarchontoglires</taxon>
        <taxon>Glires</taxon>
        <taxon>Rodentia</taxon>
        <taxon>Hystricomorpha</taxon>
        <taxon>Bathyergidae</taxon>
        <taxon>Heterocephalus</taxon>
    </lineage>
</organism>
<evidence type="ECO:0000256" key="4">
    <source>
        <dbReference type="ARBA" id="ARBA00022801"/>
    </source>
</evidence>
<dbReference type="InterPro" id="IPR014001">
    <property type="entry name" value="Helicase_ATP-bd"/>
</dbReference>
<feature type="domain" description="Helicase ATP-binding" evidence="9">
    <location>
        <begin position="99"/>
        <end position="267"/>
    </location>
</feature>
<dbReference type="GO" id="GO:0005634">
    <property type="term" value="C:nucleus"/>
    <property type="evidence" value="ECO:0007669"/>
    <property type="project" value="UniProtKB-SubCell"/>
</dbReference>
<proteinExistence type="inferred from homology"/>
<dbReference type="PANTHER" id="PTHR14025">
    <property type="entry name" value="FANCONI ANEMIA GROUP M FANCM FAMILY MEMBER"/>
    <property type="match status" value="1"/>
</dbReference>
<dbReference type="SUPFAM" id="SSF52540">
    <property type="entry name" value="P-loop containing nucleoside triphosphate hydrolases"/>
    <property type="match status" value="1"/>
</dbReference>
<dbReference type="SUPFAM" id="SSF47781">
    <property type="entry name" value="RuvA domain 2-like"/>
    <property type="match status" value="1"/>
</dbReference>
<dbReference type="SUPFAM" id="SSF52980">
    <property type="entry name" value="Restriction endonuclease-like"/>
    <property type="match status" value="1"/>
</dbReference>
<dbReference type="Pfam" id="PF00271">
    <property type="entry name" value="Helicase_C"/>
    <property type="match status" value="1"/>
</dbReference>
<dbReference type="CDD" id="cd20077">
    <property type="entry name" value="XPF_nuclease_FANCM"/>
    <property type="match status" value="1"/>
</dbReference>
<dbReference type="GO" id="GO:0045003">
    <property type="term" value="P:double-strand break repair via synthesis-dependent strand annealing"/>
    <property type="evidence" value="ECO:0007669"/>
    <property type="project" value="TreeGrafter"/>
</dbReference>
<reference evidence="11 12" key="1">
    <citation type="journal article" date="2011" name="Nature">
        <title>Genome sequencing reveals insights into physiology and longevity of the naked mole rat.</title>
        <authorList>
            <person name="Kim E.B."/>
            <person name="Fang X."/>
            <person name="Fushan A.A."/>
            <person name="Huang Z."/>
            <person name="Lobanov A.V."/>
            <person name="Han L."/>
            <person name="Marino S.M."/>
            <person name="Sun X."/>
            <person name="Turanov A.A."/>
            <person name="Yang P."/>
            <person name="Yim S.H."/>
            <person name="Zhao X."/>
            <person name="Kasaikina M.V."/>
            <person name="Stoletzki N."/>
            <person name="Peng C."/>
            <person name="Polak P."/>
            <person name="Xiong Z."/>
            <person name="Kiezun A."/>
            <person name="Zhu Y."/>
            <person name="Chen Y."/>
            <person name="Kryukov G.V."/>
            <person name="Zhang Q."/>
            <person name="Peshkin L."/>
            <person name="Yang L."/>
            <person name="Bronson R.T."/>
            <person name="Buffenstein R."/>
            <person name="Wang B."/>
            <person name="Han C."/>
            <person name="Li Q."/>
            <person name="Chen L."/>
            <person name="Zhao W."/>
            <person name="Sunyaev S.R."/>
            <person name="Park T.J."/>
            <person name="Zhang G."/>
            <person name="Wang J."/>
            <person name="Gladyshev V.N."/>
        </authorList>
    </citation>
    <scope>NUCLEOTIDE SEQUENCE [LARGE SCALE GENOMIC DNA]</scope>
</reference>
<dbReference type="SMART" id="SM00490">
    <property type="entry name" value="HELICc"/>
    <property type="match status" value="1"/>
</dbReference>
<keyword evidence="6" id="KW-0067">ATP-binding</keyword>
<dbReference type="SMART" id="SM00487">
    <property type="entry name" value="DEXDc"/>
    <property type="match status" value="1"/>
</dbReference>
<dbReference type="EMBL" id="JH171965">
    <property type="protein sequence ID" value="EHB13019.1"/>
    <property type="molecule type" value="Genomic_DNA"/>
</dbReference>
<dbReference type="InterPro" id="IPR010994">
    <property type="entry name" value="RuvA_2-like"/>
</dbReference>
<feature type="compositionally biased region" description="Basic and acidic residues" evidence="8">
    <location>
        <begin position="829"/>
        <end position="842"/>
    </location>
</feature>
<dbReference type="FunFam" id="3.40.50.300:FF:000861">
    <property type="entry name" value="Fanconi anemia, complementation group M"/>
    <property type="match status" value="1"/>
</dbReference>
<evidence type="ECO:0000256" key="2">
    <source>
        <dbReference type="ARBA" id="ARBA00009889"/>
    </source>
</evidence>
<dbReference type="PROSITE" id="PS51194">
    <property type="entry name" value="HELICASE_CTER"/>
    <property type="match status" value="1"/>
</dbReference>
<evidence type="ECO:0000259" key="10">
    <source>
        <dbReference type="PROSITE" id="PS51194"/>
    </source>
</evidence>
<dbReference type="FunFam" id="1.10.150.20:FF:000048">
    <property type="entry name" value="Fanconi anemia, complementation group M"/>
    <property type="match status" value="1"/>
</dbReference>
<dbReference type="GO" id="GO:0004518">
    <property type="term" value="F:nuclease activity"/>
    <property type="evidence" value="ECO:0007669"/>
    <property type="project" value="InterPro"/>
</dbReference>
<dbReference type="eggNOG" id="KOG0354">
    <property type="taxonomic scope" value="Eukaryota"/>
</dbReference>
<dbReference type="FunCoup" id="G5BUQ8">
    <property type="interactions" value="3107"/>
</dbReference>
<dbReference type="GO" id="GO:0036297">
    <property type="term" value="P:interstrand cross-link repair"/>
    <property type="evidence" value="ECO:0007669"/>
    <property type="project" value="TreeGrafter"/>
</dbReference>
<dbReference type="GO" id="GO:0016787">
    <property type="term" value="F:hydrolase activity"/>
    <property type="evidence" value="ECO:0007669"/>
    <property type="project" value="UniProtKB-KW"/>
</dbReference>
<evidence type="ECO:0000256" key="3">
    <source>
        <dbReference type="ARBA" id="ARBA00022741"/>
    </source>
</evidence>
<dbReference type="Gene3D" id="3.40.50.300">
    <property type="entry name" value="P-loop containing nucleotide triphosphate hydrolases"/>
    <property type="match status" value="2"/>
</dbReference>
<keyword evidence="5" id="KW-0347">Helicase</keyword>
<evidence type="ECO:0000256" key="6">
    <source>
        <dbReference type="ARBA" id="ARBA00022840"/>
    </source>
</evidence>
<dbReference type="Pfam" id="PF02732">
    <property type="entry name" value="ERCC4"/>
    <property type="match status" value="1"/>
</dbReference>